<proteinExistence type="predicted"/>
<dbReference type="SUPFAM" id="SSF53955">
    <property type="entry name" value="Lysozyme-like"/>
    <property type="match status" value="1"/>
</dbReference>
<dbReference type="Proteomes" id="UP000523955">
    <property type="component" value="Unassembled WGS sequence"/>
</dbReference>
<gene>
    <name evidence="2" type="ORF">H5V45_06590</name>
</gene>
<dbReference type="InterPro" id="IPR023346">
    <property type="entry name" value="Lysozyme-like_dom_sf"/>
</dbReference>
<reference evidence="2 3" key="1">
    <citation type="submission" date="2020-08" db="EMBL/GenBank/DDBJ databases">
        <authorList>
            <person name="Seo M.-J."/>
        </authorList>
    </citation>
    <scope>NUCLEOTIDE SEQUENCE [LARGE SCALE GENOMIC DNA]</scope>
    <source>
        <strain evidence="2 3">KIGAM211</strain>
    </source>
</reference>
<protein>
    <submittedName>
        <fullName evidence="2">Lytic transglycosylase domain-containing protein</fullName>
    </submittedName>
</protein>
<feature type="region of interest" description="Disordered" evidence="1">
    <location>
        <begin position="70"/>
        <end position="110"/>
    </location>
</feature>
<comment type="caution">
    <text evidence="2">The sequence shown here is derived from an EMBL/GenBank/DDBJ whole genome shotgun (WGS) entry which is preliminary data.</text>
</comment>
<name>A0A7X0RET1_9ACTN</name>
<evidence type="ECO:0000313" key="3">
    <source>
        <dbReference type="Proteomes" id="UP000523955"/>
    </source>
</evidence>
<feature type="compositionally biased region" description="Basic and acidic residues" evidence="1">
    <location>
        <begin position="76"/>
        <end position="102"/>
    </location>
</feature>
<accession>A0A7X0RET1</accession>
<dbReference type="RefSeq" id="WP_185252198.1">
    <property type="nucleotide sequence ID" value="NZ_JACKXE010000001.1"/>
</dbReference>
<dbReference type="AlphaFoldDB" id="A0A7X0RET1"/>
<organism evidence="2 3">
    <name type="scientific">Nocardioides luti</name>
    <dbReference type="NCBI Taxonomy" id="2761101"/>
    <lineage>
        <taxon>Bacteria</taxon>
        <taxon>Bacillati</taxon>
        <taxon>Actinomycetota</taxon>
        <taxon>Actinomycetes</taxon>
        <taxon>Propionibacteriales</taxon>
        <taxon>Nocardioidaceae</taxon>
        <taxon>Nocardioides</taxon>
    </lineage>
</organism>
<dbReference type="EMBL" id="JACKXE010000001">
    <property type="protein sequence ID" value="MBB6626986.1"/>
    <property type="molecule type" value="Genomic_DNA"/>
</dbReference>
<sequence length="218" mass="22809">MPKRAKYVPKHRHVPEATLVDAPKKALRTTLMLSSVAVAATGVAVSGGVLSAPGSISTAAAGVGATTVKPLSDEQLAERAADAPTSRSEDRRDAADPTKEAALKQSDGPAITRTVDLSQQDPRDIAMALLPEFGFSTSQFGCLDSLYTGESGWRVDADNPSSSAYGIPQALPGSKMASAGADWATNPVTQIRWGLGYIQDRYGSPCGAQAFKSSHGWY</sequence>
<evidence type="ECO:0000313" key="2">
    <source>
        <dbReference type="EMBL" id="MBB6626986.1"/>
    </source>
</evidence>
<evidence type="ECO:0000256" key="1">
    <source>
        <dbReference type="SAM" id="MobiDB-lite"/>
    </source>
</evidence>
<keyword evidence="3" id="KW-1185">Reference proteome</keyword>